<dbReference type="Proteomes" id="UP000322899">
    <property type="component" value="Unassembled WGS sequence"/>
</dbReference>
<name>A0A5A8DXI5_CAFRO</name>
<feature type="transmembrane region" description="Helical" evidence="2">
    <location>
        <begin position="12"/>
        <end position="37"/>
    </location>
</feature>
<sequence>MPLGRVLAYSGLGLLGVTAFFPVAVFKVSLGIAGLMVGRNVMARLAGWPESKRAFFSRVMMLSVRRIMQGAMRRQSIQTFLAGSAAQITQEGLLRSMKDVAALGAGIPVGINPAMMVMRSLEVVDNKLVITLECPLRMREASDQDDTTDDADRDLRSMGVARVEGVIYDAAVAAKDIRPVSVKELYVALKMDNKAAAVKSILVSAWEAFIGAGHSPEENTGEGLVDRMRRMHQQSQGVQAQPEVLRSRKGRSGARDGDGDGGDDDSASARKEADVKTFTEMMRDALPLLEFDPVSAELLVRKPGVDTPEAFKLAVPEKPVSFKRFVQTNAQANGGESDSLVMAMSEILEEKQAAVDEATGARVHWPDGDASSAASRPKQRGGGRVIDASFEERS</sequence>
<dbReference type="EMBL" id="VLTL01000067">
    <property type="protein sequence ID" value="KAA0163332.1"/>
    <property type="molecule type" value="Genomic_DNA"/>
</dbReference>
<comment type="caution">
    <text evidence="6">The sequence shown here is derived from an EMBL/GenBank/DDBJ whole genome shotgun (WGS) entry which is preliminary data.</text>
</comment>
<feature type="region of interest" description="Disordered" evidence="1">
    <location>
        <begin position="358"/>
        <end position="394"/>
    </location>
</feature>
<evidence type="ECO:0000313" key="4">
    <source>
        <dbReference type="EMBL" id="KAA0158082.1"/>
    </source>
</evidence>
<reference evidence="7 8" key="1">
    <citation type="submission" date="2019-07" db="EMBL/GenBank/DDBJ databases">
        <title>Genomes of Cafeteria roenbergensis.</title>
        <authorList>
            <person name="Fischer M.G."/>
            <person name="Hackl T."/>
            <person name="Roman M."/>
        </authorList>
    </citation>
    <scope>NUCLEOTIDE SEQUENCE [LARGE SCALE GENOMIC DNA]</scope>
    <source>
        <strain evidence="3 8">BVI</strain>
        <strain evidence="4 10">Cflag</strain>
        <strain evidence="6 7">E4-10P</strain>
        <strain evidence="5 9">RCC970-E3</strain>
    </source>
</reference>
<dbReference type="EMBL" id="VLTM01000072">
    <property type="protein sequence ID" value="KAA0158082.1"/>
    <property type="molecule type" value="Genomic_DNA"/>
</dbReference>
<organism evidence="6 7">
    <name type="scientific">Cafeteria roenbergensis</name>
    <name type="common">Marine flagellate</name>
    <dbReference type="NCBI Taxonomy" id="33653"/>
    <lineage>
        <taxon>Eukaryota</taxon>
        <taxon>Sar</taxon>
        <taxon>Stramenopiles</taxon>
        <taxon>Bigyra</taxon>
        <taxon>Opalozoa</taxon>
        <taxon>Bicosoecida</taxon>
        <taxon>Cafeteriaceae</taxon>
        <taxon>Cafeteria</taxon>
    </lineage>
</organism>
<evidence type="ECO:0000313" key="7">
    <source>
        <dbReference type="Proteomes" id="UP000322899"/>
    </source>
</evidence>
<evidence type="ECO:0000313" key="5">
    <source>
        <dbReference type="EMBL" id="KAA0163332.1"/>
    </source>
</evidence>
<feature type="region of interest" description="Disordered" evidence="1">
    <location>
        <begin position="230"/>
        <end position="271"/>
    </location>
</feature>
<accession>A0A5A8DXI5</accession>
<dbReference type="EMBL" id="VLTN01000067">
    <property type="protein sequence ID" value="KAA0147419.1"/>
    <property type="molecule type" value="Genomic_DNA"/>
</dbReference>
<keyword evidence="2" id="KW-1133">Transmembrane helix</keyword>
<evidence type="ECO:0000313" key="8">
    <source>
        <dbReference type="Proteomes" id="UP000323011"/>
    </source>
</evidence>
<proteinExistence type="predicted"/>
<evidence type="ECO:0000256" key="1">
    <source>
        <dbReference type="SAM" id="MobiDB-lite"/>
    </source>
</evidence>
<evidence type="ECO:0000313" key="9">
    <source>
        <dbReference type="Proteomes" id="UP000324907"/>
    </source>
</evidence>
<dbReference type="EMBL" id="VLTO01000062">
    <property type="protein sequence ID" value="KAA0170235.1"/>
    <property type="molecule type" value="Genomic_DNA"/>
</dbReference>
<keyword evidence="8" id="KW-1185">Reference proteome</keyword>
<dbReference type="AlphaFoldDB" id="A0A5A8DXI5"/>
<evidence type="ECO:0000313" key="6">
    <source>
        <dbReference type="EMBL" id="KAA0170235.1"/>
    </source>
</evidence>
<keyword evidence="2" id="KW-0812">Transmembrane</keyword>
<protein>
    <submittedName>
        <fullName evidence="6">Uncharacterized protein</fullName>
    </submittedName>
</protein>
<evidence type="ECO:0000313" key="3">
    <source>
        <dbReference type="EMBL" id="KAA0147419.1"/>
    </source>
</evidence>
<keyword evidence="2" id="KW-0472">Membrane</keyword>
<evidence type="ECO:0000256" key="2">
    <source>
        <dbReference type="SAM" id="Phobius"/>
    </source>
</evidence>
<dbReference type="Proteomes" id="UP000324907">
    <property type="component" value="Unassembled WGS sequence"/>
</dbReference>
<dbReference type="Proteomes" id="UP000325113">
    <property type="component" value="Unassembled WGS sequence"/>
</dbReference>
<dbReference type="Proteomes" id="UP000323011">
    <property type="component" value="Unassembled WGS sequence"/>
</dbReference>
<evidence type="ECO:0000313" key="10">
    <source>
        <dbReference type="Proteomes" id="UP000325113"/>
    </source>
</evidence>
<gene>
    <name evidence="6" type="ORF">FNF27_06668</name>
    <name evidence="5" type="ORF">FNF28_04252</name>
    <name evidence="3" type="ORF">FNF29_07364</name>
    <name evidence="4" type="ORF">FNF31_05585</name>
</gene>